<dbReference type="EMBL" id="ANOG01000268">
    <property type="protein sequence ID" value="EMI21219.1"/>
    <property type="molecule type" value="Genomic_DNA"/>
</dbReference>
<evidence type="ECO:0000313" key="2">
    <source>
        <dbReference type="Proteomes" id="UP000011991"/>
    </source>
</evidence>
<comment type="caution">
    <text evidence="1">The sequence shown here is derived from an EMBL/GenBank/DDBJ whole genome shotgun (WGS) entry which is preliminary data.</text>
</comment>
<evidence type="ECO:0000313" key="1">
    <source>
        <dbReference type="EMBL" id="EMI21219.1"/>
    </source>
</evidence>
<proteinExistence type="predicted"/>
<sequence>MHFVDQSLASNDAIPNWYEPLAIGPVCGIPTRWKASPDRWKARKWTSIDQPNGCESLTFPQCQTRPVQITASGHSNPVGAGIASCVSQSKFPSKKIRDC</sequence>
<accession>M5S4V5</accession>
<keyword evidence="2" id="KW-1185">Reference proteome</keyword>
<reference evidence="1 2" key="1">
    <citation type="journal article" date="2013" name="Mar. Genomics">
        <title>Expression of sulfatases in Rhodopirellula baltica and the diversity of sulfatases in the genus Rhodopirellula.</title>
        <authorList>
            <person name="Wegner C.E."/>
            <person name="Richter-Heitmann T."/>
            <person name="Klindworth A."/>
            <person name="Klockow C."/>
            <person name="Richter M."/>
            <person name="Achstetter T."/>
            <person name="Glockner F.O."/>
            <person name="Harder J."/>
        </authorList>
    </citation>
    <scope>NUCLEOTIDE SEQUENCE [LARGE SCALE GENOMIC DNA]</scope>
    <source>
        <strain evidence="1 2">SM1</strain>
    </source>
</reference>
<dbReference type="Proteomes" id="UP000011991">
    <property type="component" value="Unassembled WGS sequence"/>
</dbReference>
<dbReference type="AlphaFoldDB" id="M5S4V5"/>
<dbReference type="PATRIC" id="fig|1265738.3.peg.1843"/>
<organism evidence="1 2">
    <name type="scientific">Rhodopirellula maiorica SM1</name>
    <dbReference type="NCBI Taxonomy" id="1265738"/>
    <lineage>
        <taxon>Bacteria</taxon>
        <taxon>Pseudomonadati</taxon>
        <taxon>Planctomycetota</taxon>
        <taxon>Planctomycetia</taxon>
        <taxon>Pirellulales</taxon>
        <taxon>Pirellulaceae</taxon>
        <taxon>Novipirellula</taxon>
    </lineage>
</organism>
<protein>
    <submittedName>
        <fullName evidence="1">Uncharacterized protein</fullName>
    </submittedName>
</protein>
<name>M5S4V5_9BACT</name>
<gene>
    <name evidence="1" type="ORF">RMSM_01850</name>
</gene>